<accession>A0A3N0B1P6</accession>
<evidence type="ECO:0000259" key="2">
    <source>
        <dbReference type="PROSITE" id="PS50943"/>
    </source>
</evidence>
<organism evidence="4 5">
    <name type="scientific">Slackia equolifaciens</name>
    <dbReference type="NCBI Taxonomy" id="498718"/>
    <lineage>
        <taxon>Bacteria</taxon>
        <taxon>Bacillati</taxon>
        <taxon>Actinomycetota</taxon>
        <taxon>Coriobacteriia</taxon>
        <taxon>Eggerthellales</taxon>
        <taxon>Eggerthellaceae</taxon>
        <taxon>Slackia</taxon>
    </lineage>
</organism>
<dbReference type="GO" id="GO:0005829">
    <property type="term" value="C:cytosol"/>
    <property type="evidence" value="ECO:0007669"/>
    <property type="project" value="TreeGrafter"/>
</dbReference>
<dbReference type="EMBL" id="DYWI01000064">
    <property type="protein sequence ID" value="HJF65241.1"/>
    <property type="molecule type" value="Genomic_DNA"/>
</dbReference>
<dbReference type="AlphaFoldDB" id="A0A3N0B1P6"/>
<reference evidence="3" key="3">
    <citation type="journal article" date="2021" name="PeerJ">
        <title>Extensive microbial diversity within the chicken gut microbiome revealed by metagenomics and culture.</title>
        <authorList>
            <person name="Gilroy R."/>
            <person name="Ravi A."/>
            <person name="Getino M."/>
            <person name="Pursley I."/>
            <person name="Horton D.L."/>
            <person name="Alikhan N.F."/>
            <person name="Baker D."/>
            <person name="Gharbi K."/>
            <person name="Hall N."/>
            <person name="Watson M."/>
            <person name="Adriaenssens E.M."/>
            <person name="Foster-Nyarko E."/>
            <person name="Jarju S."/>
            <person name="Secka A."/>
            <person name="Antonio M."/>
            <person name="Oren A."/>
            <person name="Chaudhuri R.R."/>
            <person name="La Ragione R."/>
            <person name="Hildebrand F."/>
            <person name="Pallen M.J."/>
        </authorList>
    </citation>
    <scope>NUCLEOTIDE SEQUENCE</scope>
    <source>
        <strain evidence="3">ChiGjej6B6-11269</strain>
    </source>
</reference>
<reference evidence="4" key="2">
    <citation type="journal article" date="2019" name="Microbiol. Resour. Announc.">
        <title>Draft Genome Sequences of Type Strains of Gordonibacter faecihominis, Paraeggerthella hongkongensis, Parvibacter caecicola,Slackia equolifaciens, Slackia faecicanis, and Slackia isoflavoniconvertens.</title>
        <authorList>
            <person name="Danylec N."/>
            <person name="Stoll D.A."/>
            <person name="Dotsch A."/>
            <person name="Huch M."/>
        </authorList>
    </citation>
    <scope>NUCLEOTIDE SEQUENCE</scope>
    <source>
        <strain evidence="4">DSM 24851</strain>
    </source>
</reference>
<proteinExistence type="predicted"/>
<dbReference type="Pfam" id="PF01381">
    <property type="entry name" value="HTH_3"/>
    <property type="match status" value="1"/>
</dbReference>
<dbReference type="InterPro" id="IPR010982">
    <property type="entry name" value="Lambda_DNA-bd_dom_sf"/>
</dbReference>
<sequence length="74" mass="8403">MIEFDSEQTRQRIGTRIKDLRDEQGLSLRRLAFMVGMDHSYLSIIEKGQANATITSYVKIAIGLGVDLKDLFDI</sequence>
<dbReference type="PANTHER" id="PTHR46797">
    <property type="entry name" value="HTH-TYPE TRANSCRIPTIONAL REGULATOR"/>
    <property type="match status" value="1"/>
</dbReference>
<keyword evidence="1" id="KW-0238">DNA-binding</keyword>
<evidence type="ECO:0000313" key="3">
    <source>
        <dbReference type="EMBL" id="HJF65241.1"/>
    </source>
</evidence>
<evidence type="ECO:0000256" key="1">
    <source>
        <dbReference type="ARBA" id="ARBA00023125"/>
    </source>
</evidence>
<dbReference type="CDD" id="cd00093">
    <property type="entry name" value="HTH_XRE"/>
    <property type="match status" value="1"/>
</dbReference>
<evidence type="ECO:0000313" key="5">
    <source>
        <dbReference type="Proteomes" id="UP000269591"/>
    </source>
</evidence>
<keyword evidence="5" id="KW-1185">Reference proteome</keyword>
<dbReference type="SMART" id="SM00530">
    <property type="entry name" value="HTH_XRE"/>
    <property type="match status" value="1"/>
</dbReference>
<dbReference type="GO" id="GO:0003677">
    <property type="term" value="F:DNA binding"/>
    <property type="evidence" value="ECO:0007669"/>
    <property type="project" value="UniProtKB-KW"/>
</dbReference>
<dbReference type="EMBL" id="QIBX01000003">
    <property type="protein sequence ID" value="RNL41063.1"/>
    <property type="molecule type" value="Genomic_DNA"/>
</dbReference>
<dbReference type="Gene3D" id="1.10.260.40">
    <property type="entry name" value="lambda repressor-like DNA-binding domains"/>
    <property type="match status" value="1"/>
</dbReference>
<dbReference type="RefSeq" id="WP_123208347.1">
    <property type="nucleotide sequence ID" value="NZ_JBHTHO010000001.1"/>
</dbReference>
<reference evidence="5" key="1">
    <citation type="submission" date="2018-05" db="EMBL/GenBank/DDBJ databases">
        <title>Genome Sequencing of selected type strains of the family Eggerthellaceae.</title>
        <authorList>
            <person name="Danylec N."/>
            <person name="Stoll D.A."/>
            <person name="Doetsch A."/>
            <person name="Huch M."/>
        </authorList>
    </citation>
    <scope>NUCLEOTIDE SEQUENCE [LARGE SCALE GENOMIC DNA]</scope>
    <source>
        <strain evidence="5">DSM 24851</strain>
    </source>
</reference>
<reference evidence="3" key="4">
    <citation type="submission" date="2021-09" db="EMBL/GenBank/DDBJ databases">
        <authorList>
            <person name="Gilroy R."/>
        </authorList>
    </citation>
    <scope>NUCLEOTIDE SEQUENCE</scope>
    <source>
        <strain evidence="3">ChiGjej6B6-11269</strain>
    </source>
</reference>
<comment type="caution">
    <text evidence="4">The sequence shown here is derived from an EMBL/GenBank/DDBJ whole genome shotgun (WGS) entry which is preliminary data.</text>
</comment>
<dbReference type="OrthoDB" id="3175784at2"/>
<dbReference type="InterPro" id="IPR001387">
    <property type="entry name" value="Cro/C1-type_HTH"/>
</dbReference>
<feature type="domain" description="HTH cro/C1-type" evidence="2">
    <location>
        <begin position="17"/>
        <end position="71"/>
    </location>
</feature>
<dbReference type="GO" id="GO:0003700">
    <property type="term" value="F:DNA-binding transcription factor activity"/>
    <property type="evidence" value="ECO:0007669"/>
    <property type="project" value="TreeGrafter"/>
</dbReference>
<dbReference type="SUPFAM" id="SSF47413">
    <property type="entry name" value="lambda repressor-like DNA-binding domains"/>
    <property type="match status" value="1"/>
</dbReference>
<dbReference type="Proteomes" id="UP000786989">
    <property type="component" value="Unassembled WGS sequence"/>
</dbReference>
<dbReference type="PROSITE" id="PS50943">
    <property type="entry name" value="HTH_CROC1"/>
    <property type="match status" value="1"/>
</dbReference>
<gene>
    <name evidence="4" type="ORF">DMP06_03455</name>
    <name evidence="3" type="ORF">K8U77_03885</name>
</gene>
<protein>
    <submittedName>
        <fullName evidence="3">Helix-turn-helix domain-containing protein</fullName>
    </submittedName>
    <submittedName>
        <fullName evidence="4">XRE family transcriptional regulator</fullName>
    </submittedName>
</protein>
<evidence type="ECO:0000313" key="4">
    <source>
        <dbReference type="EMBL" id="RNL41063.1"/>
    </source>
</evidence>
<dbReference type="InterPro" id="IPR050807">
    <property type="entry name" value="TransReg_Diox_bact_type"/>
</dbReference>
<dbReference type="PANTHER" id="PTHR46797:SF1">
    <property type="entry name" value="METHYLPHOSPHONATE SYNTHASE"/>
    <property type="match status" value="1"/>
</dbReference>
<dbReference type="Proteomes" id="UP000269591">
    <property type="component" value="Unassembled WGS sequence"/>
</dbReference>
<name>A0A3N0B1P6_9ACTN</name>